<gene>
    <name evidence="4" type="ordered locus">DaAHT2_0110</name>
</gene>
<dbReference type="OrthoDB" id="9764666at2"/>
<organism evidence="4 5">
    <name type="scientific">Desulfurivibrio alkaliphilus (strain DSM 19089 / UNIQEM U267 / AHT2)</name>
    <dbReference type="NCBI Taxonomy" id="589865"/>
    <lineage>
        <taxon>Bacteria</taxon>
        <taxon>Pseudomonadati</taxon>
        <taxon>Thermodesulfobacteriota</taxon>
        <taxon>Desulfobulbia</taxon>
        <taxon>Desulfobulbales</taxon>
        <taxon>Desulfobulbaceae</taxon>
        <taxon>Desulfurivibrio</taxon>
    </lineage>
</organism>
<dbReference type="eggNOG" id="ENOG502ZA8A">
    <property type="taxonomic scope" value="Bacteria"/>
</dbReference>
<dbReference type="HOGENOM" id="CLU_595348_0_0_7"/>
<dbReference type="EMBL" id="CP001940">
    <property type="protein sequence ID" value="ADH84823.1"/>
    <property type="molecule type" value="Genomic_DNA"/>
</dbReference>
<evidence type="ECO:0000313" key="4">
    <source>
        <dbReference type="EMBL" id="ADH84823.1"/>
    </source>
</evidence>
<evidence type="ECO:0000256" key="1">
    <source>
        <dbReference type="SAM" id="Coils"/>
    </source>
</evidence>
<proteinExistence type="predicted"/>
<dbReference type="KEGG" id="dak:DaAHT2_0110"/>
<dbReference type="Gene3D" id="2.40.160.100">
    <property type="match status" value="1"/>
</dbReference>
<accession>D6Z5U1</accession>
<dbReference type="RefSeq" id="WP_013162354.1">
    <property type="nucleotide sequence ID" value="NC_014216.1"/>
</dbReference>
<keyword evidence="2" id="KW-0732">Signal</keyword>
<evidence type="ECO:0000256" key="2">
    <source>
        <dbReference type="SAM" id="SignalP"/>
    </source>
</evidence>
<feature type="signal peptide" evidence="2">
    <location>
        <begin position="1"/>
        <end position="20"/>
    </location>
</feature>
<dbReference type="STRING" id="589865.DaAHT2_0110"/>
<name>D6Z5U1_DESAT</name>
<dbReference type="InterPro" id="IPR053728">
    <property type="entry name" value="Alginate_Permeability_Chnl"/>
</dbReference>
<feature type="domain" description="Alginate export" evidence="3">
    <location>
        <begin position="86"/>
        <end position="451"/>
    </location>
</feature>
<dbReference type="AlphaFoldDB" id="D6Z5U1"/>
<evidence type="ECO:0000313" key="5">
    <source>
        <dbReference type="Proteomes" id="UP000001508"/>
    </source>
</evidence>
<sequence length="460" mass="51663">MIKKISTLALAGLVAWPALAAADTDRIAELEGQMQAMQAEITELKQQDESGKGGLSSDQLSMGGEVIFRGYRIRNVWTFDDDNKGDDRDAFRLKGSLWANYQATDDVSVRIQFTNQSWGETDDAGDNVDNKVFLDNAYIQANNLFGLPVDATLGRQNLIYGSGFVILDGQSQYGSTSIYFDGIKLRFHLTDLVSLDAIYMKDRENTPGHSVRDDITLAGFYLINQECPLTGMRQELYALNRKDETLDKDIWMYGARFSDRLQNGLDYSLEGAIQRGDATKDVDQKAYGMKLDAGYTLQNTAFTPRFYANYSYLSGNKRGTDDNEQWDVFYGGWPQWGDLLAWKYLNVPPNNLNQAYSSFGDYSGVTGEAIYSNLQIITVGASAQLTPKLSANLSYSDLSFNRTDPGVDKDFGDYYQATFRYQYTPQLSFGLYAAMLEPGDAFEDNDDSATEVFWEVAYRF</sequence>
<feature type="chain" id="PRO_5003091622" description="Alginate export domain-containing protein" evidence="2">
    <location>
        <begin position="21"/>
        <end position="460"/>
    </location>
</feature>
<dbReference type="SUPFAM" id="SSF56935">
    <property type="entry name" value="Porins"/>
    <property type="match status" value="1"/>
</dbReference>
<keyword evidence="1" id="KW-0175">Coiled coil</keyword>
<dbReference type="Proteomes" id="UP000001508">
    <property type="component" value="Chromosome"/>
</dbReference>
<dbReference type="Pfam" id="PF13372">
    <property type="entry name" value="Alginate_exp"/>
    <property type="match status" value="1"/>
</dbReference>
<protein>
    <recommendedName>
        <fullName evidence="3">Alginate export domain-containing protein</fullName>
    </recommendedName>
</protein>
<feature type="coiled-coil region" evidence="1">
    <location>
        <begin position="20"/>
        <end position="47"/>
    </location>
</feature>
<keyword evidence="5" id="KW-1185">Reference proteome</keyword>
<dbReference type="InterPro" id="IPR025388">
    <property type="entry name" value="Alginate_export_dom"/>
</dbReference>
<dbReference type="InParanoid" id="D6Z5U1"/>
<evidence type="ECO:0000259" key="3">
    <source>
        <dbReference type="Pfam" id="PF13372"/>
    </source>
</evidence>
<reference evidence="5" key="1">
    <citation type="submission" date="2010-02" db="EMBL/GenBank/DDBJ databases">
        <title>Complete sequence of Desulfurivibrio alkaliphilus AHT2.</title>
        <authorList>
            <consortium name="US DOE Joint Genome Institute"/>
            <person name="Pitluck S."/>
            <person name="Chertkov O."/>
            <person name="Detter J.C."/>
            <person name="Han C."/>
            <person name="Tapia R."/>
            <person name="Larimer F."/>
            <person name="Land M."/>
            <person name="Hauser L."/>
            <person name="Kyrpides N."/>
            <person name="Mikhailova N."/>
            <person name="Sorokin D.Y."/>
            <person name="Muyzer G."/>
            <person name="Woyke T."/>
        </authorList>
    </citation>
    <scope>NUCLEOTIDE SEQUENCE [LARGE SCALE GENOMIC DNA]</scope>
    <source>
        <strain evidence="5">DSM 19089 / UNIQEM U267 / AHT2</strain>
    </source>
</reference>